<reference evidence="22" key="2">
    <citation type="submission" date="2025-08" db="UniProtKB">
        <authorList>
            <consortium name="RefSeq"/>
        </authorList>
    </citation>
    <scope>IDENTIFICATION</scope>
    <source>
        <tissue evidence="22">Blood</tissue>
    </source>
</reference>
<dbReference type="PROSITE" id="PS50209">
    <property type="entry name" value="CARD"/>
    <property type="match status" value="1"/>
</dbReference>
<dbReference type="SUPFAM" id="SSF47986">
    <property type="entry name" value="DEATH domain"/>
    <property type="match status" value="1"/>
</dbReference>
<dbReference type="InterPro" id="IPR011029">
    <property type="entry name" value="DEATH-like_dom_sf"/>
</dbReference>
<dbReference type="PROSITE" id="PS01122">
    <property type="entry name" value="CASPASE_CYS"/>
    <property type="match status" value="1"/>
</dbReference>
<organism evidence="21 22">
    <name type="scientific">Ictalurus punctatus</name>
    <name type="common">Channel catfish</name>
    <name type="synonym">Silurus punctatus</name>
    <dbReference type="NCBI Taxonomy" id="7998"/>
    <lineage>
        <taxon>Eukaryota</taxon>
        <taxon>Metazoa</taxon>
        <taxon>Chordata</taxon>
        <taxon>Craniata</taxon>
        <taxon>Vertebrata</taxon>
        <taxon>Euteleostomi</taxon>
        <taxon>Actinopterygii</taxon>
        <taxon>Neopterygii</taxon>
        <taxon>Teleostei</taxon>
        <taxon>Ostariophysi</taxon>
        <taxon>Siluriformes</taxon>
        <taxon>Ictaluridae</taxon>
        <taxon>Ictalurus</taxon>
    </lineage>
</organism>
<dbReference type="CDD" id="cd01671">
    <property type="entry name" value="CARD"/>
    <property type="match status" value="1"/>
</dbReference>
<dbReference type="GO" id="GO:0006508">
    <property type="term" value="P:proteolysis"/>
    <property type="evidence" value="ECO:0007669"/>
    <property type="project" value="UniProtKB-KW"/>
</dbReference>
<evidence type="ECO:0000256" key="17">
    <source>
        <dbReference type="RuleBase" id="RU003971"/>
    </source>
</evidence>
<evidence type="ECO:0000256" key="6">
    <source>
        <dbReference type="ARBA" id="ARBA00022670"/>
    </source>
</evidence>
<dbReference type="Pfam" id="PF00656">
    <property type="entry name" value="Peptidase_C14"/>
    <property type="match status" value="1"/>
</dbReference>
<keyword evidence="6" id="KW-0645">Protease</keyword>
<dbReference type="PANTHER" id="PTHR48169">
    <property type="entry name" value="DED DOMAIN-CONTAINING PROTEIN"/>
    <property type="match status" value="1"/>
</dbReference>
<dbReference type="InterPro" id="IPR033139">
    <property type="entry name" value="Caspase_cys_AS"/>
</dbReference>
<dbReference type="InterPro" id="IPR015917">
    <property type="entry name" value="Pept_C14A"/>
</dbReference>
<feature type="active site" evidence="16">
    <location>
        <position position="196"/>
    </location>
</feature>
<dbReference type="CDD" id="cd00032">
    <property type="entry name" value="CASc"/>
    <property type="match status" value="1"/>
</dbReference>
<evidence type="ECO:0000256" key="8">
    <source>
        <dbReference type="ARBA" id="ARBA00022737"/>
    </source>
</evidence>
<dbReference type="GO" id="GO:0005634">
    <property type="term" value="C:nucleus"/>
    <property type="evidence" value="ECO:0007669"/>
    <property type="project" value="UniProtKB-SubCell"/>
</dbReference>
<comment type="subcellular location">
    <subcellularLocation>
        <location evidence="2">Cytoplasm</location>
    </subcellularLocation>
    <subcellularLocation>
        <location evidence="1">Nucleus</location>
    </subcellularLocation>
</comment>
<dbReference type="PIRSF" id="PIRSF038001">
    <property type="entry name" value="Caspase_ICE"/>
    <property type="match status" value="1"/>
</dbReference>
<evidence type="ECO:0000259" key="18">
    <source>
        <dbReference type="PROSITE" id="PS50207"/>
    </source>
</evidence>
<dbReference type="GO" id="GO:0004197">
    <property type="term" value="F:cysteine-type endopeptidase activity"/>
    <property type="evidence" value="ECO:0007669"/>
    <property type="project" value="InterPro"/>
</dbReference>
<dbReference type="EC" id="3.4.22.61" evidence="14"/>
<evidence type="ECO:0000256" key="13">
    <source>
        <dbReference type="ARBA" id="ARBA00051626"/>
    </source>
</evidence>
<dbReference type="InterPro" id="IPR002138">
    <property type="entry name" value="Pept_C14_p10"/>
</dbReference>
<keyword evidence="11" id="KW-0865">Zymogen</keyword>
<name>A0A2D0S603_ICTPU</name>
<evidence type="ECO:0000256" key="4">
    <source>
        <dbReference type="ARBA" id="ARBA00022490"/>
    </source>
</evidence>
<evidence type="ECO:0000259" key="20">
    <source>
        <dbReference type="PROSITE" id="PS50209"/>
    </source>
</evidence>
<dbReference type="KEGG" id="ipu:108273129"/>
<dbReference type="STRING" id="7998.ENSIPUP00000022736"/>
<dbReference type="FunFam" id="3.40.50.1460:FF:000008">
    <property type="entry name" value="caspase-8 isoform X1"/>
    <property type="match status" value="1"/>
</dbReference>
<keyword evidence="12" id="KW-0539">Nucleus</keyword>
<dbReference type="InterPro" id="IPR011600">
    <property type="entry name" value="Pept_C14_caspase"/>
</dbReference>
<dbReference type="GO" id="GO:0005737">
    <property type="term" value="C:cytoplasm"/>
    <property type="evidence" value="ECO:0007669"/>
    <property type="project" value="UniProtKB-SubCell"/>
</dbReference>
<feature type="domain" description="Caspase family p10" evidence="18">
    <location>
        <begin position="265"/>
        <end position="352"/>
    </location>
</feature>
<evidence type="ECO:0000256" key="12">
    <source>
        <dbReference type="ARBA" id="ARBA00023242"/>
    </source>
</evidence>
<reference evidence="21" key="1">
    <citation type="journal article" date="2016" name="Nat. Commun.">
        <title>The channel catfish genome sequence provides insights into the evolution of scale formation in teleosts.</title>
        <authorList>
            <person name="Liu Z."/>
            <person name="Liu S."/>
            <person name="Yao J."/>
            <person name="Bao L."/>
            <person name="Zhang J."/>
            <person name="Li Y."/>
            <person name="Jiang C."/>
            <person name="Sun L."/>
            <person name="Wang R."/>
            <person name="Zhang Y."/>
            <person name="Zhou T."/>
            <person name="Zeng Q."/>
            <person name="Fu Q."/>
            <person name="Gao S."/>
            <person name="Li N."/>
            <person name="Koren S."/>
            <person name="Jiang Y."/>
            <person name="Zimin A."/>
            <person name="Xu P."/>
            <person name="Phillippy A.M."/>
            <person name="Geng X."/>
            <person name="Song L."/>
            <person name="Sun F."/>
            <person name="Li C."/>
            <person name="Wang X."/>
            <person name="Chen A."/>
            <person name="Jin Y."/>
            <person name="Yuan Z."/>
            <person name="Yang Y."/>
            <person name="Tan S."/>
            <person name="Peatman E."/>
            <person name="Lu J."/>
            <person name="Qin Z."/>
            <person name="Dunham R."/>
            <person name="Li Z."/>
            <person name="Sonstegard T."/>
            <person name="Feng J."/>
            <person name="Danzmann R.G."/>
            <person name="Schroeder S."/>
            <person name="Scheffler B."/>
            <person name="Duke M.V."/>
            <person name="Ballard L."/>
            <person name="Kucuktas H."/>
            <person name="Kaltenboeck L."/>
            <person name="Liu H."/>
            <person name="Armbruster J."/>
            <person name="Xie Y."/>
            <person name="Kirby M.L."/>
            <person name="Tian Y."/>
            <person name="Flanagan M.E."/>
            <person name="Mu W."/>
            <person name="Waldbieser G.C."/>
        </authorList>
    </citation>
    <scope>NUCLEOTIDE SEQUENCE [LARGE SCALE GENOMIC DNA]</scope>
    <source>
        <strain evidence="21">SDA103</strain>
    </source>
</reference>
<keyword evidence="10" id="KW-0788">Thiol protease</keyword>
<keyword evidence="9" id="KW-0378">Hydrolase</keyword>
<protein>
    <recommendedName>
        <fullName evidence="15">Caspase-8</fullName>
        <ecNumber evidence="14">3.4.22.61</ecNumber>
    </recommendedName>
</protein>
<feature type="domain" description="Caspase family p20" evidence="19">
    <location>
        <begin position="118"/>
        <end position="241"/>
    </location>
</feature>
<gene>
    <name evidence="22" type="primary">LOC108273129</name>
</gene>
<dbReference type="PANTHER" id="PTHR48169:SF7">
    <property type="entry name" value="CASPASE 10"/>
    <property type="match status" value="1"/>
</dbReference>
<dbReference type="PRINTS" id="PR00376">
    <property type="entry name" value="IL1BCENZYME"/>
</dbReference>
<dbReference type="Gene3D" id="3.40.50.1460">
    <property type="match status" value="1"/>
</dbReference>
<dbReference type="Proteomes" id="UP000221080">
    <property type="component" value="Chromosome 12"/>
</dbReference>
<evidence type="ECO:0000256" key="3">
    <source>
        <dbReference type="ARBA" id="ARBA00010134"/>
    </source>
</evidence>
<dbReference type="Gene3D" id="1.10.533.10">
    <property type="entry name" value="Death Domain, Fas"/>
    <property type="match status" value="1"/>
</dbReference>
<evidence type="ECO:0000256" key="2">
    <source>
        <dbReference type="ARBA" id="ARBA00004496"/>
    </source>
</evidence>
<dbReference type="OrthoDB" id="6114029at2759"/>
<dbReference type="PROSITE" id="PS50207">
    <property type="entry name" value="CASPASE_P10"/>
    <property type="match status" value="1"/>
</dbReference>
<keyword evidence="21" id="KW-1185">Reference proteome</keyword>
<dbReference type="GO" id="GO:0032991">
    <property type="term" value="C:protein-containing complex"/>
    <property type="evidence" value="ECO:0007669"/>
    <property type="project" value="UniProtKB-ARBA"/>
</dbReference>
<keyword evidence="7" id="KW-0053">Apoptosis</keyword>
<evidence type="ECO:0000256" key="9">
    <source>
        <dbReference type="ARBA" id="ARBA00022801"/>
    </source>
</evidence>
<dbReference type="Pfam" id="PF00619">
    <property type="entry name" value="CARD"/>
    <property type="match status" value="1"/>
</dbReference>
<comment type="catalytic activity">
    <reaction evidence="13">
        <text>Strict requirement for Asp at position P1 and has a preferred cleavage sequence of (Leu/Asp/Val)-Glu-Thr-Asp-|-(Gly/Ser/Ala).</text>
        <dbReference type="EC" id="3.4.22.61"/>
    </reaction>
</comment>
<dbReference type="GO" id="GO:0006915">
    <property type="term" value="P:apoptotic process"/>
    <property type="evidence" value="ECO:0007669"/>
    <property type="project" value="UniProtKB-KW"/>
</dbReference>
<evidence type="ECO:0000313" key="22">
    <source>
        <dbReference type="RefSeq" id="XP_017337650.1"/>
    </source>
</evidence>
<dbReference type="GO" id="GO:0043065">
    <property type="term" value="P:positive regulation of apoptotic process"/>
    <property type="evidence" value="ECO:0007669"/>
    <property type="project" value="UniProtKB-ARBA"/>
</dbReference>
<dbReference type="SUPFAM" id="SSF52129">
    <property type="entry name" value="Caspase-like"/>
    <property type="match status" value="1"/>
</dbReference>
<proteinExistence type="inferred from homology"/>
<dbReference type="InterPro" id="IPR001315">
    <property type="entry name" value="CARD"/>
</dbReference>
<dbReference type="GeneID" id="108273129"/>
<accession>A0A2D0S603</accession>
<keyword evidence="5" id="KW-0597">Phosphoprotein</keyword>
<dbReference type="GO" id="GO:0051604">
    <property type="term" value="P:protein maturation"/>
    <property type="evidence" value="ECO:0007669"/>
    <property type="project" value="UniProtKB-ARBA"/>
</dbReference>
<sequence>MQTVLENKVFLIKTLSANPNFILQYVQQDKIITHLDYINLKHSNHTPMNMIIDLLDTVMNRGDAPCCKFVDLLQREEIQENFPDLEKCFIPPPTSHNQDNPVEAASEVDDCYPVTRRPLGHCLIINNHTFEETSRLPNRRGTDADRDALTEVFERMHFIVEERRDLLSSHIQDTVIEFAMKDHSRMDVFVCCILSHGEKGVVLGTDGKSVAIRDLTQLISESLTLTGKPKVFFIQACQGNDLQRGVFMQDGFEDDGNEDNAKKANLTRVPLGADFLIGMATVESYRTFRHTTKGSIYIQELCKYLKDCCPKKEDILSILTKVNRSVSAQELNRHKQVPEPRYTLTKKLVLPMD</sequence>
<dbReference type="SMART" id="SM00115">
    <property type="entry name" value="CASc"/>
    <property type="match status" value="1"/>
</dbReference>
<feature type="domain" description="CARD" evidence="20">
    <location>
        <begin position="1"/>
        <end position="74"/>
    </location>
</feature>
<evidence type="ECO:0000259" key="19">
    <source>
        <dbReference type="PROSITE" id="PS50208"/>
    </source>
</evidence>
<evidence type="ECO:0000256" key="7">
    <source>
        <dbReference type="ARBA" id="ARBA00022703"/>
    </source>
</evidence>
<keyword evidence="8" id="KW-0677">Repeat</keyword>
<dbReference type="InterPro" id="IPR001309">
    <property type="entry name" value="Pept_C14_p20"/>
</dbReference>
<evidence type="ECO:0000256" key="15">
    <source>
        <dbReference type="ARBA" id="ARBA00068172"/>
    </source>
</evidence>
<evidence type="ECO:0000256" key="16">
    <source>
        <dbReference type="PIRSR" id="PIRSR038001-1"/>
    </source>
</evidence>
<evidence type="ECO:0000256" key="1">
    <source>
        <dbReference type="ARBA" id="ARBA00004123"/>
    </source>
</evidence>
<evidence type="ECO:0000256" key="5">
    <source>
        <dbReference type="ARBA" id="ARBA00022553"/>
    </source>
</evidence>
<evidence type="ECO:0000313" key="21">
    <source>
        <dbReference type="Proteomes" id="UP000221080"/>
    </source>
</evidence>
<dbReference type="PROSITE" id="PS50208">
    <property type="entry name" value="CASPASE_P20"/>
    <property type="match status" value="1"/>
</dbReference>
<dbReference type="GO" id="GO:0005886">
    <property type="term" value="C:plasma membrane"/>
    <property type="evidence" value="ECO:0007669"/>
    <property type="project" value="UniProtKB-ARBA"/>
</dbReference>
<dbReference type="InterPro" id="IPR029030">
    <property type="entry name" value="Caspase-like_dom_sf"/>
</dbReference>
<evidence type="ECO:0000256" key="11">
    <source>
        <dbReference type="ARBA" id="ARBA00023145"/>
    </source>
</evidence>
<dbReference type="OMA" id="QKEFYSM"/>
<dbReference type="RefSeq" id="XP_017337650.1">
    <property type="nucleotide sequence ID" value="XM_017482161.3"/>
</dbReference>
<dbReference type="AlphaFoldDB" id="A0A2D0S603"/>
<keyword evidence="4" id="KW-0963">Cytoplasm</keyword>
<comment type="similarity">
    <text evidence="3 17">Belongs to the peptidase C14A family.</text>
</comment>
<evidence type="ECO:0000256" key="10">
    <source>
        <dbReference type="ARBA" id="ARBA00022807"/>
    </source>
</evidence>
<evidence type="ECO:0000256" key="14">
    <source>
        <dbReference type="ARBA" id="ARBA00066479"/>
    </source>
</evidence>
<feature type="active site" evidence="16">
    <location>
        <position position="237"/>
    </location>
</feature>